<proteinExistence type="predicted"/>
<feature type="coiled-coil region" evidence="1">
    <location>
        <begin position="9"/>
        <end position="39"/>
    </location>
</feature>
<accession>F2L5Z0</accession>
<gene>
    <name evidence="2" type="ordered locus">TUZN_0952</name>
</gene>
<evidence type="ECO:0000313" key="2">
    <source>
        <dbReference type="EMBL" id="AEA12435.1"/>
    </source>
</evidence>
<keyword evidence="1" id="KW-0175">Coiled coil</keyword>
<dbReference type="KEGG" id="tuz:TUZN_0952"/>
<sequence length="40" mass="4733">MSKRIDDLRDSLNKRIDALQDLLLEIQRLLIEIVKARQQA</sequence>
<dbReference type="HOGENOM" id="CLU_3283080_0_0_2"/>
<organism evidence="2 3">
    <name type="scientific">Thermoproteus uzoniensis (strain 768-20)</name>
    <dbReference type="NCBI Taxonomy" id="999630"/>
    <lineage>
        <taxon>Archaea</taxon>
        <taxon>Thermoproteota</taxon>
        <taxon>Thermoprotei</taxon>
        <taxon>Thermoproteales</taxon>
        <taxon>Thermoproteaceae</taxon>
        <taxon>Thermoproteus</taxon>
    </lineage>
</organism>
<dbReference type="GeneID" id="89225906"/>
<reference key="2">
    <citation type="submission" date="2011-03" db="EMBL/GenBank/DDBJ databases">
        <title>Complete genome sequence of the thermoacidophilic crenarchaeon Thermoproteus uzoniensis 768-20.</title>
        <authorList>
            <person name="Mardanov A.V."/>
            <person name="Gumerov V.M."/>
            <person name="Beletsky A.V."/>
            <person name="Prokofeva M.I."/>
            <person name="Bonch-Osmolovskaya E.A."/>
            <person name="Ravin N.V."/>
            <person name="Skryabin K.G."/>
        </authorList>
    </citation>
    <scope>NUCLEOTIDE SEQUENCE</scope>
    <source>
        <strain>768-20</strain>
    </source>
</reference>
<dbReference type="RefSeq" id="WP_013679771.1">
    <property type="nucleotide sequence ID" value="NC_015315.1"/>
</dbReference>
<evidence type="ECO:0000256" key="1">
    <source>
        <dbReference type="SAM" id="Coils"/>
    </source>
</evidence>
<dbReference type="AlphaFoldDB" id="F2L5Z0"/>
<reference evidence="2 3" key="1">
    <citation type="journal article" date="2011" name="J. Bacteriol.">
        <title>Complete genome sequence of the thermoacidophilic crenarchaeon Thermoproteus uzoniensis 768-20.</title>
        <authorList>
            <person name="Mardanov A.V."/>
            <person name="Gumerov V.M."/>
            <person name="Beletsky A.V."/>
            <person name="Prokofeva M.I."/>
            <person name="Bonch-Osmolovskaya E.A."/>
            <person name="Ravin N.V."/>
            <person name="Skryabin K.G."/>
        </authorList>
    </citation>
    <scope>NUCLEOTIDE SEQUENCE [LARGE SCALE GENOMIC DNA]</scope>
    <source>
        <strain evidence="2 3">768-20</strain>
    </source>
</reference>
<protein>
    <submittedName>
        <fullName evidence="2">Uncharacterized protein</fullName>
    </submittedName>
</protein>
<name>F2L5Z0_THEU7</name>
<evidence type="ECO:0000313" key="3">
    <source>
        <dbReference type="Proteomes" id="UP000008138"/>
    </source>
</evidence>
<dbReference type="Proteomes" id="UP000008138">
    <property type="component" value="Chromosome"/>
</dbReference>
<dbReference type="EMBL" id="CP002590">
    <property type="protein sequence ID" value="AEA12435.1"/>
    <property type="molecule type" value="Genomic_DNA"/>
</dbReference>
<keyword evidence="3" id="KW-1185">Reference proteome</keyword>